<feature type="transmembrane region" description="Helical" evidence="1">
    <location>
        <begin position="68"/>
        <end position="87"/>
    </location>
</feature>
<proteinExistence type="predicted"/>
<evidence type="ECO:0000313" key="3">
    <source>
        <dbReference type="EMBL" id="OFV65585.1"/>
    </source>
</evidence>
<feature type="transmembrane region" description="Helical" evidence="1">
    <location>
        <begin position="9"/>
        <end position="27"/>
    </location>
</feature>
<organism evidence="3 4">
    <name type="scientific">Candidatus Syntropharchaeum butanivorans</name>
    <dbReference type="NCBI Taxonomy" id="1839936"/>
    <lineage>
        <taxon>Archaea</taxon>
        <taxon>Methanobacteriati</taxon>
        <taxon>Methanobacteriota</taxon>
        <taxon>Stenosarchaea group</taxon>
        <taxon>Methanomicrobia</taxon>
        <taxon>Methanosarcinales</taxon>
        <taxon>ANME-2 cluster</taxon>
        <taxon>Candidatus Syntropharchaeum</taxon>
    </lineage>
</organism>
<dbReference type="AlphaFoldDB" id="A0A1F2P326"/>
<dbReference type="Proteomes" id="UP000885936">
    <property type="component" value="Unassembled WGS sequence"/>
</dbReference>
<evidence type="ECO:0000256" key="1">
    <source>
        <dbReference type="SAM" id="Phobius"/>
    </source>
</evidence>
<accession>A0A1F2P326</accession>
<dbReference type="Proteomes" id="UP000185779">
    <property type="component" value="Unassembled WGS sequence"/>
</dbReference>
<dbReference type="EMBL" id="LYOR01000010">
    <property type="protein sequence ID" value="OFV65585.1"/>
    <property type="molecule type" value="Genomic_DNA"/>
</dbReference>
<sequence length="97" mass="9988">MDNFVRNSLILLVVCTAVMCVAAYAGYASGAGMEGTDGIVEEHAASTGGLEAVDIVPNVGAFGDMGEYVGFTLAGIIAGFIFGYFWIDIKEGGGQRA</sequence>
<gene>
    <name evidence="2" type="ORF">ENI32_08200</name>
    <name evidence="3" type="ORF">SBU_001513</name>
</gene>
<keyword evidence="1" id="KW-0472">Membrane</keyword>
<evidence type="ECO:0000313" key="4">
    <source>
        <dbReference type="Proteomes" id="UP000185779"/>
    </source>
</evidence>
<evidence type="ECO:0000313" key="2">
    <source>
        <dbReference type="EMBL" id="HEC57832.1"/>
    </source>
</evidence>
<keyword evidence="1" id="KW-0812">Transmembrane</keyword>
<reference evidence="2" key="2">
    <citation type="journal article" date="2020" name="mSystems">
        <title>Genome- and Community-Level Interaction Insights into Carbon Utilization and Element Cycling Functions of Hydrothermarchaeota in Hydrothermal Sediment.</title>
        <authorList>
            <person name="Zhou Z."/>
            <person name="Liu Y."/>
            <person name="Xu W."/>
            <person name="Pan J."/>
            <person name="Luo Z.H."/>
            <person name="Li M."/>
        </authorList>
    </citation>
    <scope>NUCLEOTIDE SEQUENCE [LARGE SCALE GENOMIC DNA]</scope>
    <source>
        <strain evidence="2">HyVt-386</strain>
    </source>
</reference>
<keyword evidence="1" id="KW-1133">Transmembrane helix</keyword>
<name>A0A1F2P326_9EURY</name>
<dbReference type="EMBL" id="DRIE01000133">
    <property type="protein sequence ID" value="HEC57832.1"/>
    <property type="molecule type" value="Genomic_DNA"/>
</dbReference>
<protein>
    <submittedName>
        <fullName evidence="3">Membrane protein</fullName>
    </submittedName>
</protein>
<comment type="caution">
    <text evidence="3">The sequence shown here is derived from an EMBL/GenBank/DDBJ whole genome shotgun (WGS) entry which is preliminary data.</text>
</comment>
<keyword evidence="4" id="KW-1185">Reference proteome</keyword>
<dbReference type="STRING" id="1839936.SBU_001513"/>
<reference evidence="3 4" key="1">
    <citation type="submission" date="2016-05" db="EMBL/GenBank/DDBJ databases">
        <title>Microbial consortia oxidize butane by reversing methanogenesis.</title>
        <authorList>
            <person name="Laso-Perez R."/>
            <person name="Richter M."/>
            <person name="Wegener G."/>
            <person name="Musat F."/>
        </authorList>
    </citation>
    <scope>NUCLEOTIDE SEQUENCE [LARGE SCALE GENOMIC DNA]</scope>
    <source>
        <strain evidence="3">BOX1</strain>
    </source>
</reference>